<dbReference type="VEuPathDB" id="AmoebaDB:EHI7A_018490"/>
<feature type="signal peptide" evidence="2">
    <location>
        <begin position="1"/>
        <end position="18"/>
    </location>
</feature>
<evidence type="ECO:0000313" key="3">
    <source>
        <dbReference type="EMBL" id="GAT93707.1"/>
    </source>
</evidence>
<accession>A0A175JJA8</accession>
<dbReference type="VEuPathDB" id="AmoebaDB:EHI8A_017250"/>
<reference evidence="3 4" key="1">
    <citation type="submission" date="2016-05" db="EMBL/GenBank/DDBJ databases">
        <title>First whole genome sequencing of Entamoeba histolytica HM1:IMSS-clone-6.</title>
        <authorList>
            <person name="Mukherjee Avik.K."/>
            <person name="Izumyama S."/>
            <person name="Nakada-Tsukui K."/>
            <person name="Nozaki T."/>
        </authorList>
    </citation>
    <scope>NUCLEOTIDE SEQUENCE [LARGE SCALE GENOMIC DNA]</scope>
    <source>
        <strain evidence="3 4">HM1:IMSS clone 6</strain>
    </source>
</reference>
<comment type="caution">
    <text evidence="3">The sequence shown here is derived from an EMBL/GenBank/DDBJ whole genome shotgun (WGS) entry which is preliminary data.</text>
</comment>
<organism evidence="3 4">
    <name type="scientific">Entamoeba histolytica</name>
    <dbReference type="NCBI Taxonomy" id="5759"/>
    <lineage>
        <taxon>Eukaryota</taxon>
        <taxon>Amoebozoa</taxon>
        <taxon>Evosea</taxon>
        <taxon>Archamoebae</taxon>
        <taxon>Mastigamoebida</taxon>
        <taxon>Entamoebidae</taxon>
        <taxon>Entamoeba</taxon>
    </lineage>
</organism>
<feature type="transmembrane region" description="Helical" evidence="1">
    <location>
        <begin position="209"/>
        <end position="229"/>
    </location>
</feature>
<evidence type="ECO:0000313" key="4">
    <source>
        <dbReference type="Proteomes" id="UP000078387"/>
    </source>
</evidence>
<feature type="chain" id="PRO_5008039905" evidence="2">
    <location>
        <begin position="19"/>
        <end position="235"/>
    </location>
</feature>
<dbReference type="eggNOG" id="ENOG502RDGB">
    <property type="taxonomic scope" value="Eukaryota"/>
</dbReference>
<sequence length="235" mass="26899">MKFISILLLLLLVNDSVAIKRMRFKTARKAGVYLQRGPIEYQSKKNSKRVTSVNEGDIVKPKVIEVCIPVSCENNEILDTNCVFNTSYKIACGYVSENKCTPISIKKPCKTKKNVIYISSKRKGKGTKIYNIKAFEDSHCLKPYQGFTENIINCKFNNLKTKKFGCNPENEISVGGICECKNCRTENIKTNIKSNDQLKIKRSEIKFGYNPWFCFFIPGLVVIVVVYFFTHKKPY</sequence>
<gene>
    <name evidence="3" type="ORF">CL6EHI_177500</name>
</gene>
<dbReference type="VEuPathDB" id="AmoebaDB:EHI5A_031730"/>
<dbReference type="Proteomes" id="UP000078387">
    <property type="component" value="Unassembled WGS sequence"/>
</dbReference>
<dbReference type="VEuPathDB" id="AmoebaDB:EHI_177500"/>
<keyword evidence="1" id="KW-0472">Membrane</keyword>
<evidence type="ECO:0000256" key="1">
    <source>
        <dbReference type="SAM" id="Phobius"/>
    </source>
</evidence>
<evidence type="ECO:0000256" key="2">
    <source>
        <dbReference type="SAM" id="SignalP"/>
    </source>
</evidence>
<proteinExistence type="predicted"/>
<dbReference type="EMBL" id="BDEQ01000001">
    <property type="protein sequence ID" value="GAT93707.1"/>
    <property type="molecule type" value="Genomic_DNA"/>
</dbReference>
<keyword evidence="1" id="KW-1133">Transmembrane helix</keyword>
<name>A0A175JJA8_ENTHI</name>
<keyword evidence="1" id="KW-0812">Transmembrane</keyword>
<keyword evidence="2" id="KW-0732">Signal</keyword>
<dbReference type="AlphaFoldDB" id="A0A175JJA8"/>
<protein>
    <submittedName>
        <fullName evidence="3">Uncharacterized protein</fullName>
    </submittedName>
</protein>
<dbReference type="VEuPathDB" id="AmoebaDB:KM1_046580"/>